<protein>
    <recommendedName>
        <fullName evidence="3">Alkaline phosphatase family protein</fullName>
    </recommendedName>
</protein>
<reference evidence="1" key="2">
    <citation type="submission" date="2020-09" db="EMBL/GenBank/DDBJ databases">
        <authorList>
            <person name="Sun Q."/>
            <person name="Kim S."/>
        </authorList>
    </citation>
    <scope>NUCLEOTIDE SEQUENCE</scope>
    <source>
        <strain evidence="1">KCTC 12113</strain>
    </source>
</reference>
<sequence>MNFKICITLCVALISNAFVISQEAKTKVIFVIADGISADVIEKLETPKLDLIAGKEGYTRAYVGGEKGGPSESPTISAVGYNSLITGTWANKHNVWGNGIEDPNYNYWTIFRYVTEYRPELKTAIFSTWLDNRTKLVGANLMANGNFKLDYQFDGFEKDTINFPHDDDSLYIHKIDEHVVNEATRVIKESAPDLSWVYLQYTDDMGHRYGDSERFYDAVKIMDDQMGRLWDAVQYRTENYEENWQVWITTDHGRSEKDGKGHGGQSERERSAWMLTNEKKLNGHFKEGIPGIVDIMPTILHTFNISLNKEQSWELDGIPLTHEVSLANATAVLNGNELILTWSAFQPKQEMAIWIATTNNFAEGGTDNYKLMAKVDASVEKAVIDLSEIPSKFYKVVLSGKHNAINTWVKKK</sequence>
<dbReference type="AlphaFoldDB" id="A0A918J196"/>
<dbReference type="Proteomes" id="UP000634668">
    <property type="component" value="Unassembled WGS sequence"/>
</dbReference>
<dbReference type="InterPro" id="IPR002591">
    <property type="entry name" value="Phosphodiest/P_Trfase"/>
</dbReference>
<dbReference type="Pfam" id="PF01663">
    <property type="entry name" value="Phosphodiest"/>
    <property type="match status" value="1"/>
</dbReference>
<reference evidence="1" key="1">
    <citation type="journal article" date="2014" name="Int. J. Syst. Evol. Microbiol.">
        <title>Complete genome sequence of Corynebacterium casei LMG S-19264T (=DSM 44701T), isolated from a smear-ripened cheese.</title>
        <authorList>
            <consortium name="US DOE Joint Genome Institute (JGI-PGF)"/>
            <person name="Walter F."/>
            <person name="Albersmeier A."/>
            <person name="Kalinowski J."/>
            <person name="Ruckert C."/>
        </authorList>
    </citation>
    <scope>NUCLEOTIDE SEQUENCE</scope>
    <source>
        <strain evidence="1">KCTC 12113</strain>
    </source>
</reference>
<comment type="caution">
    <text evidence="1">The sequence shown here is derived from an EMBL/GenBank/DDBJ whole genome shotgun (WGS) entry which is preliminary data.</text>
</comment>
<dbReference type="Gene3D" id="3.40.720.10">
    <property type="entry name" value="Alkaline Phosphatase, subunit A"/>
    <property type="match status" value="1"/>
</dbReference>
<name>A0A918J196_9FLAO</name>
<evidence type="ECO:0000313" key="1">
    <source>
        <dbReference type="EMBL" id="GGW42714.1"/>
    </source>
</evidence>
<dbReference type="SUPFAM" id="SSF53649">
    <property type="entry name" value="Alkaline phosphatase-like"/>
    <property type="match status" value="1"/>
</dbReference>
<evidence type="ECO:0008006" key="3">
    <source>
        <dbReference type="Google" id="ProtNLM"/>
    </source>
</evidence>
<dbReference type="RefSeq" id="WP_026813974.1">
    <property type="nucleotide sequence ID" value="NZ_BMWP01000022.1"/>
</dbReference>
<dbReference type="InterPro" id="IPR017850">
    <property type="entry name" value="Alkaline_phosphatase_core_sf"/>
</dbReference>
<gene>
    <name evidence="1" type="ORF">GCM10007383_29180</name>
</gene>
<evidence type="ECO:0000313" key="2">
    <source>
        <dbReference type="Proteomes" id="UP000634668"/>
    </source>
</evidence>
<proteinExistence type="predicted"/>
<keyword evidence="2" id="KW-1185">Reference proteome</keyword>
<dbReference type="PANTHER" id="PTHR10151:SF120">
    <property type="entry name" value="BIS(5'-ADENOSYL)-TRIPHOSPHATASE"/>
    <property type="match status" value="1"/>
</dbReference>
<accession>A0A918J196</accession>
<dbReference type="PANTHER" id="PTHR10151">
    <property type="entry name" value="ECTONUCLEOTIDE PYROPHOSPHATASE/PHOSPHODIESTERASE"/>
    <property type="match status" value="1"/>
</dbReference>
<dbReference type="EMBL" id="BMWP01000022">
    <property type="protein sequence ID" value="GGW42714.1"/>
    <property type="molecule type" value="Genomic_DNA"/>
</dbReference>
<dbReference type="GO" id="GO:0016787">
    <property type="term" value="F:hydrolase activity"/>
    <property type="evidence" value="ECO:0007669"/>
    <property type="project" value="UniProtKB-ARBA"/>
</dbReference>
<organism evidence="1 2">
    <name type="scientific">Arenibacter certesii</name>
    <dbReference type="NCBI Taxonomy" id="228955"/>
    <lineage>
        <taxon>Bacteria</taxon>
        <taxon>Pseudomonadati</taxon>
        <taxon>Bacteroidota</taxon>
        <taxon>Flavobacteriia</taxon>
        <taxon>Flavobacteriales</taxon>
        <taxon>Flavobacteriaceae</taxon>
        <taxon>Arenibacter</taxon>
    </lineage>
</organism>